<dbReference type="RefSeq" id="WP_237872112.1">
    <property type="nucleotide sequence ID" value="NZ_JAKLTR010000007.1"/>
</dbReference>
<protein>
    <submittedName>
        <fullName evidence="4">Response regulator</fullName>
    </submittedName>
</protein>
<comment type="caution">
    <text evidence="4">The sequence shown here is derived from an EMBL/GenBank/DDBJ whole genome shotgun (WGS) entry which is preliminary data.</text>
</comment>
<keyword evidence="5" id="KW-1185">Reference proteome</keyword>
<sequence>MNGSVLIVDDMFIGAFDLQLILENNGIEVLGIAHHATEAFAMIASRRPDLVCLDIFLRGSETGLQIAERLRDQNIPFIFISANTYDHIDEDVKRLCPAGYISKPFRDQDVLPVINAALVSVQKSS</sequence>
<name>A0ABS9KRZ2_9BACT</name>
<dbReference type="InterPro" id="IPR001789">
    <property type="entry name" value="Sig_transdc_resp-reg_receiver"/>
</dbReference>
<feature type="domain" description="Response regulatory" evidence="3">
    <location>
        <begin position="4"/>
        <end position="118"/>
    </location>
</feature>
<dbReference type="SMART" id="SM00448">
    <property type="entry name" value="REC"/>
    <property type="match status" value="1"/>
</dbReference>
<dbReference type="PANTHER" id="PTHR44591">
    <property type="entry name" value="STRESS RESPONSE REGULATOR PROTEIN 1"/>
    <property type="match status" value="1"/>
</dbReference>
<proteinExistence type="predicted"/>
<dbReference type="Gene3D" id="3.40.50.2300">
    <property type="match status" value="1"/>
</dbReference>
<dbReference type="Proteomes" id="UP001165367">
    <property type="component" value="Unassembled WGS sequence"/>
</dbReference>
<evidence type="ECO:0000256" key="1">
    <source>
        <dbReference type="ARBA" id="ARBA00022553"/>
    </source>
</evidence>
<dbReference type="InterPro" id="IPR050595">
    <property type="entry name" value="Bact_response_regulator"/>
</dbReference>
<organism evidence="4 5">
    <name type="scientific">Terrimonas ginsenosidimutans</name>
    <dbReference type="NCBI Taxonomy" id="2908004"/>
    <lineage>
        <taxon>Bacteria</taxon>
        <taxon>Pseudomonadati</taxon>
        <taxon>Bacteroidota</taxon>
        <taxon>Chitinophagia</taxon>
        <taxon>Chitinophagales</taxon>
        <taxon>Chitinophagaceae</taxon>
        <taxon>Terrimonas</taxon>
    </lineage>
</organism>
<dbReference type="SUPFAM" id="SSF52172">
    <property type="entry name" value="CheY-like"/>
    <property type="match status" value="1"/>
</dbReference>
<dbReference type="InterPro" id="IPR011006">
    <property type="entry name" value="CheY-like_superfamily"/>
</dbReference>
<dbReference type="Pfam" id="PF00072">
    <property type="entry name" value="Response_reg"/>
    <property type="match status" value="1"/>
</dbReference>
<gene>
    <name evidence="4" type="ORF">LZZ85_12375</name>
</gene>
<evidence type="ECO:0000313" key="4">
    <source>
        <dbReference type="EMBL" id="MCG2615086.1"/>
    </source>
</evidence>
<keyword evidence="1 2" id="KW-0597">Phosphoprotein</keyword>
<dbReference type="PANTHER" id="PTHR44591:SF3">
    <property type="entry name" value="RESPONSE REGULATORY DOMAIN-CONTAINING PROTEIN"/>
    <property type="match status" value="1"/>
</dbReference>
<evidence type="ECO:0000256" key="2">
    <source>
        <dbReference type="PROSITE-ProRule" id="PRU00169"/>
    </source>
</evidence>
<feature type="modified residue" description="4-aspartylphosphate" evidence="2">
    <location>
        <position position="54"/>
    </location>
</feature>
<accession>A0ABS9KRZ2</accession>
<evidence type="ECO:0000259" key="3">
    <source>
        <dbReference type="PROSITE" id="PS50110"/>
    </source>
</evidence>
<dbReference type="PROSITE" id="PS50110">
    <property type="entry name" value="RESPONSE_REGULATORY"/>
    <property type="match status" value="1"/>
</dbReference>
<dbReference type="EMBL" id="JAKLTR010000007">
    <property type="protein sequence ID" value="MCG2615086.1"/>
    <property type="molecule type" value="Genomic_DNA"/>
</dbReference>
<reference evidence="4" key="1">
    <citation type="submission" date="2022-01" db="EMBL/GenBank/DDBJ databases">
        <authorList>
            <person name="Jo J.-H."/>
            <person name="Im W.-T."/>
        </authorList>
    </citation>
    <scope>NUCLEOTIDE SEQUENCE</scope>
    <source>
        <strain evidence="4">NA20</strain>
    </source>
</reference>
<evidence type="ECO:0000313" key="5">
    <source>
        <dbReference type="Proteomes" id="UP001165367"/>
    </source>
</evidence>